<gene>
    <name evidence="1" type="ORF">Lbru_1358</name>
</gene>
<reference evidence="1 2" key="1">
    <citation type="submission" date="2015-11" db="EMBL/GenBank/DDBJ databases">
        <title>Genomic analysis of 38 Legionella species identifies large and diverse effector repertoires.</title>
        <authorList>
            <person name="Burstein D."/>
            <person name="Amaro F."/>
            <person name="Zusman T."/>
            <person name="Lifshitz Z."/>
            <person name="Cohen O."/>
            <person name="Gilbert J.A."/>
            <person name="Pupko T."/>
            <person name="Shuman H.A."/>
            <person name="Segal G."/>
        </authorList>
    </citation>
    <scope>NUCLEOTIDE SEQUENCE [LARGE SCALE GENOMIC DNA]</scope>
    <source>
        <strain evidence="1 2">ATCC 43878</strain>
    </source>
</reference>
<dbReference type="PATRIC" id="fig|29422.6.peg.1438"/>
<protein>
    <submittedName>
        <fullName evidence="1">Uncharacterized protein</fullName>
    </submittedName>
</protein>
<proteinExistence type="predicted"/>
<organism evidence="1 2">
    <name type="scientific">Legionella brunensis</name>
    <dbReference type="NCBI Taxonomy" id="29422"/>
    <lineage>
        <taxon>Bacteria</taxon>
        <taxon>Pseudomonadati</taxon>
        <taxon>Pseudomonadota</taxon>
        <taxon>Gammaproteobacteria</taxon>
        <taxon>Legionellales</taxon>
        <taxon>Legionellaceae</taxon>
        <taxon>Legionella</taxon>
    </lineage>
</organism>
<keyword evidence="2" id="KW-1185">Reference proteome</keyword>
<comment type="caution">
    <text evidence="1">The sequence shown here is derived from an EMBL/GenBank/DDBJ whole genome shotgun (WGS) entry which is preliminary data.</text>
</comment>
<evidence type="ECO:0000313" key="1">
    <source>
        <dbReference type="EMBL" id="KTC84490.1"/>
    </source>
</evidence>
<dbReference type="OrthoDB" id="8877021at2"/>
<name>A0A0W0SM56_9GAMM</name>
<evidence type="ECO:0000313" key="2">
    <source>
        <dbReference type="Proteomes" id="UP000054742"/>
    </source>
</evidence>
<dbReference type="RefSeq" id="WP_058441441.1">
    <property type="nucleotide sequence ID" value="NZ_CAAAHU010000023.1"/>
</dbReference>
<accession>A0A0W0SM56</accession>
<sequence length="942" mass="107418">MKKITNYDQFKNILPYTSEMFGVYQPLIGWKSKRILRRIEKTNHLQNIFLVDQLTKHFISETSVAEVNLRGCELGNVQFDLGEFLPSGKLLGQSSLLLQEIRRRLQKKPAKTEDEWRHFIADNDLKDILAGNVFPALYRGEFREKCEGLSHLRPNPEEPNEDYYQRINKLKEDLYQQFIAKLRYESVIARTILELVNNQAVSALNKIFYSDLYYNSKDEFWKTVKNFSDDYKDPYLTFDPKKDIDNVSLSPLGIVHLFRQYFFEFDTFLGTPTGHVWLAPGSTVELIEISTRRTITEKIYETAYESITKSEKSTTEQDEISEAVKEDNKNDLKLGFSTTVNQSWGTGSVSATGSLNMDRTQQTARETTHKKMREQTQKLSSEIRENFKSTFKTITEETNTSSKRYVLSNTTPELINYELRRKMRQVGVQVQDIGSFLCWETFVDEPGEDLGLANLVHIAKPADLIPKPVITETIPPADTSVNFTTQAVWNFGDNRKYNDPVLGFVLLTTFQVPPPPDGFELQKSNYPNGYINIRYVSHTGEDSENQIYAFNGKFTADFSQIEIGVITGGDGIEWDERIDFVVGGTLNYTPTAAKLAEIKASNDAKKAAATEIELANAEKIRQAFLAAAKERIELASNIGKRKYEDLREEERIIVYRRLIKSLMTDIHYQVKTEPRTLHVLSELINSIFDVNKMLYFVAPEWWKPRKKNSQYLGVGDFQSLTADSVNWSDNVPREDNYLITDKSQPAPMGSSLGWLLQLDGDNLRNAFLNAPWVKAVIPIRPGKELAAMNWLKNVNVEGADGLDAAYAAPQSELDEIKAKLLAIDPADEVGSHAQVTINDAIRFLCTQVSQKHTESNKTDHYPKGAEIHDDDKVSATPIDKVYEYGFYPLQGSFRYNPEDPDPNNPDKNFQVFDQWVEILPTDQVVPVKVAYNPLTGRMLPPV</sequence>
<dbReference type="EMBL" id="LNXV01000009">
    <property type="protein sequence ID" value="KTC84490.1"/>
    <property type="molecule type" value="Genomic_DNA"/>
</dbReference>
<dbReference type="STRING" id="29422.Lbru_1358"/>
<dbReference type="Proteomes" id="UP000054742">
    <property type="component" value="Unassembled WGS sequence"/>
</dbReference>
<dbReference type="AlphaFoldDB" id="A0A0W0SM56"/>